<dbReference type="Proteomes" id="UP001152795">
    <property type="component" value="Unassembled WGS sequence"/>
</dbReference>
<gene>
    <name evidence="12" type="ORF">PACLA_8A049232</name>
</gene>
<evidence type="ECO:0000256" key="3">
    <source>
        <dbReference type="ARBA" id="ARBA00011248"/>
    </source>
</evidence>
<dbReference type="OrthoDB" id="10264405at2759"/>
<evidence type="ECO:0000256" key="5">
    <source>
        <dbReference type="ARBA" id="ARBA00022846"/>
    </source>
</evidence>
<evidence type="ECO:0000313" key="13">
    <source>
        <dbReference type="Proteomes" id="UP001152795"/>
    </source>
</evidence>
<keyword evidence="5" id="KW-0282">Flagellum</keyword>
<dbReference type="PANTHER" id="PTHR28656">
    <property type="entry name" value="COILED-COIL DOMAIN-CONTAINING PROTEIN 153"/>
    <property type="match status" value="1"/>
</dbReference>
<accession>A0A7D9I7Y7</accession>
<protein>
    <recommendedName>
        <fullName evidence="11">Dynein regulatory complex protein 12</fullName>
    </recommendedName>
</protein>
<dbReference type="EMBL" id="CACRXK020003435">
    <property type="protein sequence ID" value="CAB3998765.1"/>
    <property type="molecule type" value="Genomic_DNA"/>
</dbReference>
<evidence type="ECO:0000256" key="7">
    <source>
        <dbReference type="ARBA" id="ARBA00023069"/>
    </source>
</evidence>
<keyword evidence="9" id="KW-0966">Cell projection</keyword>
<keyword evidence="4" id="KW-0963">Cytoplasm</keyword>
<evidence type="ECO:0000256" key="2">
    <source>
        <dbReference type="ARBA" id="ARBA00004611"/>
    </source>
</evidence>
<keyword evidence="6" id="KW-0175">Coiled coil</keyword>
<name>A0A7D9I7Y7_PARCT</name>
<reference evidence="12" key="1">
    <citation type="submission" date="2020-04" db="EMBL/GenBank/DDBJ databases">
        <authorList>
            <person name="Alioto T."/>
            <person name="Alioto T."/>
            <person name="Gomez Garrido J."/>
        </authorList>
    </citation>
    <scope>NUCLEOTIDE SEQUENCE</scope>
    <source>
        <strain evidence="12">A484AB</strain>
    </source>
</reference>
<evidence type="ECO:0000256" key="8">
    <source>
        <dbReference type="ARBA" id="ARBA00023212"/>
    </source>
</evidence>
<dbReference type="InterPro" id="IPR033585">
    <property type="entry name" value="DRC12-like"/>
</dbReference>
<proteinExistence type="inferred from homology"/>
<comment type="function">
    <text evidence="1">Component of the nexin-dynein regulatory complex (N-DRC), a key regulator of ciliary/flagellar motility which maintains the alignment and integrity of the distal axoneme and regulates microtubule sliding in motile axonemes.</text>
</comment>
<sequence length="162" mass="18644">MPPKKTVKAKKKKKKTAGEKTELTVEDKYKRTMEEIESLKVELATRTEHARRSRDMSARMEERMCEAQEEVIQEKEDKRDISTDLTRQYKMMQSELGLKIHILEQTVTTLRSQLGCFDHGVGCYQDIGLKSLLKSVMFSALEQVAHLLFSITSAPCIHGKMH</sequence>
<evidence type="ECO:0000313" key="12">
    <source>
        <dbReference type="EMBL" id="CAB3998765.1"/>
    </source>
</evidence>
<evidence type="ECO:0000256" key="11">
    <source>
        <dbReference type="ARBA" id="ARBA00044800"/>
    </source>
</evidence>
<keyword evidence="8" id="KW-0206">Cytoskeleton</keyword>
<dbReference type="PANTHER" id="PTHR28656:SF1">
    <property type="entry name" value="COILED-COIL DOMAIN-CONTAINING PROTEIN 153"/>
    <property type="match status" value="1"/>
</dbReference>
<comment type="subunit">
    <text evidence="3">Component of the nexin-dynein regulatory complex (N-DRC).</text>
</comment>
<evidence type="ECO:0000256" key="10">
    <source>
        <dbReference type="ARBA" id="ARBA00044754"/>
    </source>
</evidence>
<evidence type="ECO:0000256" key="1">
    <source>
        <dbReference type="ARBA" id="ARBA00003029"/>
    </source>
</evidence>
<keyword evidence="7" id="KW-0969">Cilium</keyword>
<evidence type="ECO:0000256" key="4">
    <source>
        <dbReference type="ARBA" id="ARBA00022490"/>
    </source>
</evidence>
<organism evidence="12 13">
    <name type="scientific">Paramuricea clavata</name>
    <name type="common">Red gorgonian</name>
    <name type="synonym">Violescent sea-whip</name>
    <dbReference type="NCBI Taxonomy" id="317549"/>
    <lineage>
        <taxon>Eukaryota</taxon>
        <taxon>Metazoa</taxon>
        <taxon>Cnidaria</taxon>
        <taxon>Anthozoa</taxon>
        <taxon>Octocorallia</taxon>
        <taxon>Malacalcyonacea</taxon>
        <taxon>Plexauridae</taxon>
        <taxon>Paramuricea</taxon>
    </lineage>
</organism>
<evidence type="ECO:0000256" key="6">
    <source>
        <dbReference type="ARBA" id="ARBA00023054"/>
    </source>
</evidence>
<dbReference type="AlphaFoldDB" id="A0A7D9I7Y7"/>
<comment type="similarity">
    <text evidence="10">Belongs to the DRC12 family.</text>
</comment>
<comment type="caution">
    <text evidence="12">The sequence shown here is derived from an EMBL/GenBank/DDBJ whole genome shotgun (WGS) entry which is preliminary data.</text>
</comment>
<keyword evidence="13" id="KW-1185">Reference proteome</keyword>
<evidence type="ECO:0000256" key="9">
    <source>
        <dbReference type="ARBA" id="ARBA00023273"/>
    </source>
</evidence>
<comment type="subcellular location">
    <subcellularLocation>
        <location evidence="2">Cytoplasm</location>
        <location evidence="2">Cytoskeleton</location>
        <location evidence="2">Flagellum axoneme</location>
    </subcellularLocation>
</comment>